<dbReference type="NCBIfam" id="TIGR03557">
    <property type="entry name" value="F420_G6P_family"/>
    <property type="match status" value="1"/>
</dbReference>
<dbReference type="Gene3D" id="3.20.20.30">
    <property type="entry name" value="Luciferase-like domain"/>
    <property type="match status" value="1"/>
</dbReference>
<keyword evidence="1" id="KW-0560">Oxidoreductase</keyword>
<protein>
    <submittedName>
        <fullName evidence="3">G6PDH family F420-dependent oxidoreductase</fullName>
    </submittedName>
</protein>
<dbReference type="InterPro" id="IPR019945">
    <property type="entry name" value="F420_G6P_DH-rel"/>
</dbReference>
<dbReference type="InterPro" id="IPR011251">
    <property type="entry name" value="Luciferase-like_dom"/>
</dbReference>
<dbReference type="Pfam" id="PF00296">
    <property type="entry name" value="Bac_luciferase"/>
    <property type="match status" value="1"/>
</dbReference>
<evidence type="ECO:0000313" key="4">
    <source>
        <dbReference type="Proteomes" id="UP000316706"/>
    </source>
</evidence>
<organism evidence="3 4">
    <name type="scientific">Actinomadura hallensis</name>
    <dbReference type="NCBI Taxonomy" id="337895"/>
    <lineage>
        <taxon>Bacteria</taxon>
        <taxon>Bacillati</taxon>
        <taxon>Actinomycetota</taxon>
        <taxon>Actinomycetes</taxon>
        <taxon>Streptosporangiales</taxon>
        <taxon>Thermomonosporaceae</taxon>
        <taxon>Actinomadura</taxon>
    </lineage>
</organism>
<dbReference type="PANTHER" id="PTHR43244:SF1">
    <property type="entry name" value="5,10-METHYLENETETRAHYDROMETHANOPTERIN REDUCTASE"/>
    <property type="match status" value="1"/>
</dbReference>
<evidence type="ECO:0000313" key="3">
    <source>
        <dbReference type="EMBL" id="TQM70781.1"/>
    </source>
</evidence>
<accession>A0A543IJN6</accession>
<dbReference type="Proteomes" id="UP000316706">
    <property type="component" value="Unassembled WGS sequence"/>
</dbReference>
<comment type="caution">
    <text evidence="3">The sequence shown here is derived from an EMBL/GenBank/DDBJ whole genome shotgun (WGS) entry which is preliminary data.</text>
</comment>
<dbReference type="InterPro" id="IPR036661">
    <property type="entry name" value="Luciferase-like_sf"/>
</dbReference>
<dbReference type="SUPFAM" id="SSF51679">
    <property type="entry name" value="Bacterial luciferase-like"/>
    <property type="match status" value="1"/>
</dbReference>
<dbReference type="PANTHER" id="PTHR43244">
    <property type="match status" value="1"/>
</dbReference>
<sequence length="326" mass="36037">MRALMEFGYTLLCEQTPPKQLVADAVEAEEAGFDYAAVSDHYFPWLEDQGHSAYTWSVLGALAQATHRIPLMTQVTCPIMRYHPAVVAQKAATVGVLSDGRFTLGLGAGENLNEHVVGRGWPSVDVRHEMLAEAVEIIRALFGGDYVGYRGRHFTVDSAKLYDLPDRPVPIGIAGDGPRAGRLAARQGDLFISDQPVREVVERFREEGGEGKPVYGQIPVSFGTDYEECKERAHRIWRFSAPGWKVMAELPGPVNFEAVTRLVRPEDVAESVPCGDDVDDYIEAVRKFADAGFTHLALCQSGAENQKDFRTWAEADLLPALRERFG</sequence>
<evidence type="ECO:0000256" key="1">
    <source>
        <dbReference type="ARBA" id="ARBA00023002"/>
    </source>
</evidence>
<reference evidence="3 4" key="1">
    <citation type="submission" date="2019-06" db="EMBL/GenBank/DDBJ databases">
        <title>Sequencing the genomes of 1000 actinobacteria strains.</title>
        <authorList>
            <person name="Klenk H.-P."/>
        </authorList>
    </citation>
    <scope>NUCLEOTIDE SEQUENCE [LARGE SCALE GENOMIC DNA]</scope>
    <source>
        <strain evidence="3 4">DSM 45043</strain>
    </source>
</reference>
<dbReference type="InterPro" id="IPR050564">
    <property type="entry name" value="F420-G6PD/mer"/>
</dbReference>
<gene>
    <name evidence="3" type="ORF">FHX41_4517</name>
</gene>
<dbReference type="CDD" id="cd01097">
    <property type="entry name" value="Tetrahydromethanopterin_reductase"/>
    <property type="match status" value="1"/>
</dbReference>
<name>A0A543IJN6_9ACTN</name>
<dbReference type="GO" id="GO:0016705">
    <property type="term" value="F:oxidoreductase activity, acting on paired donors, with incorporation or reduction of molecular oxygen"/>
    <property type="evidence" value="ECO:0007669"/>
    <property type="project" value="InterPro"/>
</dbReference>
<dbReference type="EMBL" id="VFPO01000001">
    <property type="protein sequence ID" value="TQM70781.1"/>
    <property type="molecule type" value="Genomic_DNA"/>
</dbReference>
<keyword evidence="4" id="KW-1185">Reference proteome</keyword>
<feature type="domain" description="Luciferase-like" evidence="2">
    <location>
        <begin position="5"/>
        <end position="295"/>
    </location>
</feature>
<proteinExistence type="predicted"/>
<dbReference type="AlphaFoldDB" id="A0A543IJN6"/>
<evidence type="ECO:0000259" key="2">
    <source>
        <dbReference type="Pfam" id="PF00296"/>
    </source>
</evidence>